<dbReference type="SUPFAM" id="SSF111369">
    <property type="entry name" value="HlyD-like secretion proteins"/>
    <property type="match status" value="1"/>
</dbReference>
<gene>
    <name evidence="1" type="ORF">METZ01_LOCUS89745</name>
</gene>
<evidence type="ECO:0008006" key="2">
    <source>
        <dbReference type="Google" id="ProtNLM"/>
    </source>
</evidence>
<sequence length="376" mass="42131">MNHYIKKFSPLLILLGSIGVFVIMVKLKPEAEFQKPEVTHQLVEVLLALPQDVEAKISSQGTIRPEHEIVVTSEVTGKVTWISDGLRDGANFDDGDTLLKIEKRDYELALISMESNLFQARVALQREKAESELANIEWKRVGTGDASSLTLREPQLAQARAVLAAAEAAYEQSKRSLQRTSIVAPFNGRVRKKTVDLGTNLFPGNRIADIYATSFLEVRLPITDKDISFLGIPLDGAMLKKRDRPKVRLIASYGGEDFEAEGFVVRSESEIDPKTRMISVIATIPNKNNARSLKVGMFVNAEIIGLSYPNIIIVPRNAVKEDMVWVVQEEKLRRKSVEVLRFEDDYAFITDGLLMNDQVLITRLSSYVDGMPVRTR</sequence>
<reference evidence="1" key="1">
    <citation type="submission" date="2018-05" db="EMBL/GenBank/DDBJ databases">
        <authorList>
            <person name="Lanie J.A."/>
            <person name="Ng W.-L."/>
            <person name="Kazmierczak K.M."/>
            <person name="Andrzejewski T.M."/>
            <person name="Davidsen T.M."/>
            <person name="Wayne K.J."/>
            <person name="Tettelin H."/>
            <person name="Glass J.I."/>
            <person name="Rusch D."/>
            <person name="Podicherti R."/>
            <person name="Tsui H.-C.T."/>
            <person name="Winkler M.E."/>
        </authorList>
    </citation>
    <scope>NUCLEOTIDE SEQUENCE</scope>
</reference>
<organism evidence="1">
    <name type="scientific">marine metagenome</name>
    <dbReference type="NCBI Taxonomy" id="408172"/>
    <lineage>
        <taxon>unclassified sequences</taxon>
        <taxon>metagenomes</taxon>
        <taxon>ecological metagenomes</taxon>
    </lineage>
</organism>
<dbReference type="NCBIfam" id="TIGR01730">
    <property type="entry name" value="RND_mfp"/>
    <property type="match status" value="1"/>
</dbReference>
<dbReference type="PANTHER" id="PTHR30469:SF12">
    <property type="entry name" value="MULTIDRUG RESISTANCE PROTEIN MDTA"/>
    <property type="match status" value="1"/>
</dbReference>
<evidence type="ECO:0000313" key="1">
    <source>
        <dbReference type="EMBL" id="SVA36891.1"/>
    </source>
</evidence>
<dbReference type="GO" id="GO:0015562">
    <property type="term" value="F:efflux transmembrane transporter activity"/>
    <property type="evidence" value="ECO:0007669"/>
    <property type="project" value="TreeGrafter"/>
</dbReference>
<dbReference type="GO" id="GO:1990281">
    <property type="term" value="C:efflux pump complex"/>
    <property type="evidence" value="ECO:0007669"/>
    <property type="project" value="TreeGrafter"/>
</dbReference>
<accession>A0A381VA64</accession>
<dbReference type="Gene3D" id="2.40.30.170">
    <property type="match status" value="1"/>
</dbReference>
<dbReference type="Gene3D" id="2.40.420.20">
    <property type="match status" value="1"/>
</dbReference>
<proteinExistence type="predicted"/>
<dbReference type="Gene3D" id="1.10.287.470">
    <property type="entry name" value="Helix hairpin bin"/>
    <property type="match status" value="1"/>
</dbReference>
<name>A0A381VA64_9ZZZZ</name>
<dbReference type="Gene3D" id="2.40.50.100">
    <property type="match status" value="1"/>
</dbReference>
<dbReference type="AlphaFoldDB" id="A0A381VA64"/>
<protein>
    <recommendedName>
        <fullName evidence="2">RND efflux pump membrane fusion protein barrel-sandwich domain-containing protein</fullName>
    </recommendedName>
</protein>
<dbReference type="InterPro" id="IPR006143">
    <property type="entry name" value="RND_pump_MFP"/>
</dbReference>
<dbReference type="PANTHER" id="PTHR30469">
    <property type="entry name" value="MULTIDRUG RESISTANCE PROTEIN MDTA"/>
    <property type="match status" value="1"/>
</dbReference>
<dbReference type="EMBL" id="UINC01008185">
    <property type="protein sequence ID" value="SVA36891.1"/>
    <property type="molecule type" value="Genomic_DNA"/>
</dbReference>